<keyword evidence="12" id="KW-1185">Reference proteome</keyword>
<sequence>MGGQPWVPPPLPVDPDSAQAAARHVLHPRHWDVLAAIAVGGALGSVARWSLSQAFPTRPGEVPWGTLLENVSGAALIGLLMVLVFDVWRPHRYARPFLGIGVLGGYTTFSTYALESRDLFADGDGTLALGYLLGSVVLGLAAVGAGVWIGRSVAAGVHRRRPDLSAGQES</sequence>
<keyword evidence="6 10" id="KW-0407">Ion channel</keyword>
<keyword evidence="10" id="KW-0813">Transport</keyword>
<feature type="transmembrane region" description="Helical" evidence="10">
    <location>
        <begin position="97"/>
        <end position="114"/>
    </location>
</feature>
<evidence type="ECO:0000313" key="12">
    <source>
        <dbReference type="Proteomes" id="UP001596189"/>
    </source>
</evidence>
<feature type="transmembrane region" description="Helical" evidence="10">
    <location>
        <begin position="126"/>
        <end position="150"/>
    </location>
</feature>
<dbReference type="RefSeq" id="WP_345716827.1">
    <property type="nucleotide sequence ID" value="NZ_BAABFP010000005.1"/>
</dbReference>
<comment type="similarity">
    <text evidence="7 10">Belongs to the fluoride channel Fluc/FEX (TC 1.A.43) family.</text>
</comment>
<comment type="subcellular location">
    <subcellularLocation>
        <location evidence="1 10">Cell membrane</location>
        <topology evidence="1 10">Multi-pass membrane protein</topology>
    </subcellularLocation>
</comment>
<comment type="catalytic activity">
    <reaction evidence="8">
        <text>fluoride(in) = fluoride(out)</text>
        <dbReference type="Rhea" id="RHEA:76159"/>
        <dbReference type="ChEBI" id="CHEBI:17051"/>
    </reaction>
    <physiologicalReaction direction="left-to-right" evidence="8">
        <dbReference type="Rhea" id="RHEA:76160"/>
    </physiologicalReaction>
</comment>
<accession>A0ABW1JAY3</accession>
<comment type="function">
    <text evidence="9 10">Fluoride-specific ion channel. Important for reducing fluoride concentration in the cell, thus reducing its toxicity.</text>
</comment>
<evidence type="ECO:0000256" key="3">
    <source>
        <dbReference type="ARBA" id="ARBA00022692"/>
    </source>
</evidence>
<keyword evidence="10" id="KW-0479">Metal-binding</keyword>
<dbReference type="Proteomes" id="UP001596189">
    <property type="component" value="Unassembled WGS sequence"/>
</dbReference>
<evidence type="ECO:0000256" key="4">
    <source>
        <dbReference type="ARBA" id="ARBA00022989"/>
    </source>
</evidence>
<keyword evidence="5 10" id="KW-0472">Membrane</keyword>
<comment type="activity regulation">
    <text evidence="10">Na(+) is not transported, but it plays an essential structural role and its presence is essential for fluoride channel function.</text>
</comment>
<keyword evidence="2 10" id="KW-1003">Cell membrane</keyword>
<evidence type="ECO:0000256" key="10">
    <source>
        <dbReference type="HAMAP-Rule" id="MF_00454"/>
    </source>
</evidence>
<evidence type="ECO:0000256" key="2">
    <source>
        <dbReference type="ARBA" id="ARBA00022475"/>
    </source>
</evidence>
<evidence type="ECO:0000256" key="7">
    <source>
        <dbReference type="ARBA" id="ARBA00035120"/>
    </source>
</evidence>
<evidence type="ECO:0000256" key="6">
    <source>
        <dbReference type="ARBA" id="ARBA00023303"/>
    </source>
</evidence>
<evidence type="ECO:0000256" key="8">
    <source>
        <dbReference type="ARBA" id="ARBA00035585"/>
    </source>
</evidence>
<evidence type="ECO:0000256" key="9">
    <source>
        <dbReference type="ARBA" id="ARBA00049940"/>
    </source>
</evidence>
<name>A0ABW1JAY3_9ACTN</name>
<organism evidence="11 12">
    <name type="scientific">Angustibacter luteus</name>
    <dbReference type="NCBI Taxonomy" id="658456"/>
    <lineage>
        <taxon>Bacteria</taxon>
        <taxon>Bacillati</taxon>
        <taxon>Actinomycetota</taxon>
        <taxon>Actinomycetes</taxon>
        <taxon>Kineosporiales</taxon>
        <taxon>Kineosporiaceae</taxon>
    </lineage>
</organism>
<keyword evidence="10" id="KW-0915">Sodium</keyword>
<dbReference type="InterPro" id="IPR003691">
    <property type="entry name" value="FluC"/>
</dbReference>
<protein>
    <recommendedName>
        <fullName evidence="10">Fluoride-specific ion channel FluC</fullName>
    </recommendedName>
</protein>
<reference evidence="12" key="1">
    <citation type="journal article" date="2019" name="Int. J. Syst. Evol. Microbiol.">
        <title>The Global Catalogue of Microorganisms (GCM) 10K type strain sequencing project: providing services to taxonomists for standard genome sequencing and annotation.</title>
        <authorList>
            <consortium name="The Broad Institute Genomics Platform"/>
            <consortium name="The Broad Institute Genome Sequencing Center for Infectious Disease"/>
            <person name="Wu L."/>
            <person name="Ma J."/>
        </authorList>
    </citation>
    <scope>NUCLEOTIDE SEQUENCE [LARGE SCALE GENOMIC DNA]</scope>
    <source>
        <strain evidence="12">KACC 14249</strain>
    </source>
</reference>
<dbReference type="PANTHER" id="PTHR28259:SF1">
    <property type="entry name" value="FLUORIDE EXPORT PROTEIN 1-RELATED"/>
    <property type="match status" value="1"/>
</dbReference>
<keyword evidence="10" id="KW-0406">Ion transport</keyword>
<dbReference type="EMBL" id="JBHSRD010000002">
    <property type="protein sequence ID" value="MFC6005958.1"/>
    <property type="molecule type" value="Genomic_DNA"/>
</dbReference>
<feature type="binding site" evidence="10">
    <location>
        <position position="104"/>
    </location>
    <ligand>
        <name>Na(+)</name>
        <dbReference type="ChEBI" id="CHEBI:29101"/>
        <note>structural</note>
    </ligand>
</feature>
<keyword evidence="4 10" id="KW-1133">Transmembrane helix</keyword>
<gene>
    <name evidence="10" type="primary">fluC</name>
    <name evidence="10" type="synonym">crcB</name>
    <name evidence="11" type="ORF">ACFQDO_02345</name>
</gene>
<dbReference type="PANTHER" id="PTHR28259">
    <property type="entry name" value="FLUORIDE EXPORT PROTEIN 1-RELATED"/>
    <property type="match status" value="1"/>
</dbReference>
<evidence type="ECO:0000256" key="5">
    <source>
        <dbReference type="ARBA" id="ARBA00023136"/>
    </source>
</evidence>
<proteinExistence type="inferred from homology"/>
<dbReference type="HAMAP" id="MF_00454">
    <property type="entry name" value="FluC"/>
    <property type="match status" value="1"/>
</dbReference>
<feature type="transmembrane region" description="Helical" evidence="10">
    <location>
        <begin position="71"/>
        <end position="88"/>
    </location>
</feature>
<comment type="caution">
    <text evidence="11">The sequence shown here is derived from an EMBL/GenBank/DDBJ whole genome shotgun (WGS) entry which is preliminary data.</text>
</comment>
<evidence type="ECO:0000256" key="1">
    <source>
        <dbReference type="ARBA" id="ARBA00004651"/>
    </source>
</evidence>
<evidence type="ECO:0000313" key="11">
    <source>
        <dbReference type="EMBL" id="MFC6005958.1"/>
    </source>
</evidence>
<dbReference type="Pfam" id="PF02537">
    <property type="entry name" value="CRCB"/>
    <property type="match status" value="1"/>
</dbReference>
<feature type="binding site" evidence="10">
    <location>
        <position position="107"/>
    </location>
    <ligand>
        <name>Na(+)</name>
        <dbReference type="ChEBI" id="CHEBI:29101"/>
        <note>structural</note>
    </ligand>
</feature>
<keyword evidence="3 10" id="KW-0812">Transmembrane</keyword>